<organism evidence="2 3">
    <name type="scientific">Punica granatum</name>
    <name type="common">Pomegranate</name>
    <dbReference type="NCBI Taxonomy" id="22663"/>
    <lineage>
        <taxon>Eukaryota</taxon>
        <taxon>Viridiplantae</taxon>
        <taxon>Streptophyta</taxon>
        <taxon>Embryophyta</taxon>
        <taxon>Tracheophyta</taxon>
        <taxon>Spermatophyta</taxon>
        <taxon>Magnoliopsida</taxon>
        <taxon>eudicotyledons</taxon>
        <taxon>Gunneridae</taxon>
        <taxon>Pentapetalae</taxon>
        <taxon>rosids</taxon>
        <taxon>malvids</taxon>
        <taxon>Myrtales</taxon>
        <taxon>Lythraceae</taxon>
        <taxon>Punica</taxon>
    </lineage>
</organism>
<evidence type="ECO:0000256" key="1">
    <source>
        <dbReference type="SAM" id="MobiDB-lite"/>
    </source>
</evidence>
<accession>A0A2I0IHT1</accession>
<sequence>MKIGSKTLAALFALFLIASSIISFSSLPLCHGRIIRPEDSSSLLSRRLMMTRNAATVNVSSGSSKTPGRVEDDDSEEAEKAVEASLRKVPPSVPNPTQNKMLRGPRPDGLGSSRFHLSGAESGLVFMLGS</sequence>
<comment type="caution">
    <text evidence="2">The sequence shown here is derived from an EMBL/GenBank/DDBJ whole genome shotgun (WGS) entry which is preliminary data.</text>
</comment>
<name>A0A2I0IHT1_PUNGR</name>
<evidence type="ECO:0000313" key="3">
    <source>
        <dbReference type="Proteomes" id="UP000233551"/>
    </source>
</evidence>
<proteinExistence type="predicted"/>
<dbReference type="Proteomes" id="UP000233551">
    <property type="component" value="Unassembled WGS sequence"/>
</dbReference>
<gene>
    <name evidence="2" type="ORF">CRG98_036674</name>
</gene>
<dbReference type="EMBL" id="PGOL01003125">
    <property type="protein sequence ID" value="PKI42876.1"/>
    <property type="molecule type" value="Genomic_DNA"/>
</dbReference>
<feature type="compositionally biased region" description="Polar residues" evidence="1">
    <location>
        <begin position="55"/>
        <end position="66"/>
    </location>
</feature>
<evidence type="ECO:0000313" key="2">
    <source>
        <dbReference type="EMBL" id="PKI42876.1"/>
    </source>
</evidence>
<dbReference type="AlphaFoldDB" id="A0A2I0IHT1"/>
<reference evidence="2 3" key="1">
    <citation type="submission" date="2017-11" db="EMBL/GenBank/DDBJ databases">
        <title>De-novo sequencing of pomegranate (Punica granatum L.) genome.</title>
        <authorList>
            <person name="Akparov Z."/>
            <person name="Amiraslanov A."/>
            <person name="Hajiyeva S."/>
            <person name="Abbasov M."/>
            <person name="Kaur K."/>
            <person name="Hamwieh A."/>
            <person name="Solovyev V."/>
            <person name="Salamov A."/>
            <person name="Braich B."/>
            <person name="Kosarev P."/>
            <person name="Mahmoud A."/>
            <person name="Hajiyev E."/>
            <person name="Babayeva S."/>
            <person name="Izzatullayeva V."/>
            <person name="Mammadov A."/>
            <person name="Mammadov A."/>
            <person name="Sharifova S."/>
            <person name="Ojaghi J."/>
            <person name="Eynullazada K."/>
            <person name="Bayramov B."/>
            <person name="Abdulazimova A."/>
            <person name="Shahmuradov I."/>
        </authorList>
    </citation>
    <scope>NUCLEOTIDE SEQUENCE [LARGE SCALE GENOMIC DNA]</scope>
    <source>
        <strain evidence="3">cv. AG2017</strain>
        <tissue evidence="2">Leaf</tissue>
    </source>
</reference>
<protein>
    <submittedName>
        <fullName evidence="2">Uncharacterized protein</fullName>
    </submittedName>
</protein>
<feature type="region of interest" description="Disordered" evidence="1">
    <location>
        <begin position="55"/>
        <end position="114"/>
    </location>
</feature>
<keyword evidence="3" id="KW-1185">Reference proteome</keyword>